<keyword evidence="1" id="KW-0732">Signal</keyword>
<feature type="signal peptide" evidence="1">
    <location>
        <begin position="1"/>
        <end position="29"/>
    </location>
</feature>
<keyword evidence="4" id="KW-1185">Reference proteome</keyword>
<feature type="domain" description="Cadherin-like beta-sandwich-like" evidence="2">
    <location>
        <begin position="809"/>
        <end position="889"/>
    </location>
</feature>
<sequence>MMKFRRIFSVAIMISMLAAYFALPASADAATDNALYNFESGTQSFFVDGGAANGTVAKSSEQAFAGASSLKVNFNVPIGSASKGINVGVANPNLIIGATYAMHVYIPSGANIKAMLPYVMDNTWSWVNSYYDVAPMVKDGWNTVKLTIPAKQGNGTTDYKTPLNQVGIQFLVDTGGYTGSAYIDSITLESVPVAPPSPASLSSLKIDGAPVIGFDANKTAYVAHVPNDAASAAVTAAAVDPAASVSISGDGSLAVGENNVAVTVTAPTETKVYTVKVIRGLPANQGNRISIQGREFYANHERIWFNGANTPWDKWNDFGGAFNYAFWDTHFQQLHDNGVNASRVWITSNGEVGIDIDENGHVAGATAAHWNDLDSLFYLAQKHGVYIMATLMSFDHMKDSHPNYTSWRNMLASDANIDSYVNNYVIPFVNRYKANPYLWSIDFMNEPDWVYEDAHDGNFPWERLQTLFAKESVAVHTNSQVLTTAGLAMVKYNSDTCDPVTKGCKGNMVGDAPLMAAAGGNPLAKLDFWSGHYYDWMGQYWGNPLYTTPALFGMTDDRPSVIGETAAIGTQGHTLTDDIASAYENGWQGIFPWTSNGVDGLGNLTNVGPAASAFRDAHPELVFPVGLAHDANLSDLQVDGATVAGFAADTPSYSVEVPNSTTSVDVFAAVEEAHATVAVTGGVDLTVGDQNTVTLVVTAEDGVTTKTYTITIKRAKSSNANLSDLKVNGATLDGFSADTHSYSMLVPLGTASVAVTATAADDKAIFAVTGGTKLVNGENTVTVVVTAEDGTKQTYTITVNRAKSSNALLNDLKVNGQTIAGFASGSFNYTLDVPNGTTLVTVTAAVSDPKARKVSVRNDNKLVVGANEITVRVTAEDGTKQYYTIIVNRAKSSNASLSGLKVGGKAVEGFAPDQFAYTVQAASNAKSAKVSAAAADKTASVIIIGANKLMDGDNPYTVLVIAQDGTRLTYTVHVVRAPSVPKK</sequence>
<protein>
    <submittedName>
        <fullName evidence="3">Cadherin-like beta sandwich domain-containing protein</fullName>
    </submittedName>
</protein>
<dbReference type="PANTHER" id="PTHR37398">
    <property type="entry name" value="ENDO-BETA-1,4-MANNANASE"/>
    <property type="match status" value="1"/>
</dbReference>
<feature type="chain" id="PRO_5038800168" evidence="1">
    <location>
        <begin position="30"/>
        <end position="983"/>
    </location>
</feature>
<feature type="domain" description="Cadherin-like beta-sandwich-like" evidence="2">
    <location>
        <begin position="722"/>
        <end position="801"/>
    </location>
</feature>
<dbReference type="Pfam" id="PF12733">
    <property type="entry name" value="Cadherin-like"/>
    <property type="match status" value="5"/>
</dbReference>
<dbReference type="RefSeq" id="WP_162640253.1">
    <property type="nucleotide sequence ID" value="NZ_CP048286.1"/>
</dbReference>
<accession>A0A6C0NYY1</accession>
<dbReference type="Gene3D" id="2.60.120.260">
    <property type="entry name" value="Galactose-binding domain-like"/>
    <property type="match status" value="1"/>
</dbReference>
<evidence type="ECO:0000259" key="2">
    <source>
        <dbReference type="Pfam" id="PF12733"/>
    </source>
</evidence>
<dbReference type="PANTHER" id="PTHR37398:SF3">
    <property type="entry name" value="GLYCOSIDE HYDROLASE FAMILY 5 DOMAIN-CONTAINING PROTEIN"/>
    <property type="match status" value="1"/>
</dbReference>
<dbReference type="InterPro" id="IPR025883">
    <property type="entry name" value="Cadherin-like_domain"/>
</dbReference>
<dbReference type="AlphaFoldDB" id="A0A6C0NYY1"/>
<organism evidence="3 4">
    <name type="scientific">Paenibacillus rhizovicinus</name>
    <dbReference type="NCBI Taxonomy" id="2704463"/>
    <lineage>
        <taxon>Bacteria</taxon>
        <taxon>Bacillati</taxon>
        <taxon>Bacillota</taxon>
        <taxon>Bacilli</taxon>
        <taxon>Bacillales</taxon>
        <taxon>Paenibacillaceae</taxon>
        <taxon>Paenibacillus</taxon>
    </lineage>
</organism>
<dbReference type="Proteomes" id="UP000479114">
    <property type="component" value="Chromosome"/>
</dbReference>
<gene>
    <name evidence="3" type="ORF">GZH47_11730</name>
</gene>
<evidence type="ECO:0000313" key="3">
    <source>
        <dbReference type="EMBL" id="QHW31445.1"/>
    </source>
</evidence>
<reference evidence="3 4" key="1">
    <citation type="submission" date="2020-02" db="EMBL/GenBank/DDBJ databases">
        <title>Paenibacillus sp. nov., isolated from rhizosphere soil of tomato.</title>
        <authorList>
            <person name="Weon H.-Y."/>
            <person name="Lee S.A."/>
        </authorList>
    </citation>
    <scope>NUCLEOTIDE SEQUENCE [LARGE SCALE GENOMIC DNA]</scope>
    <source>
        <strain evidence="3 4">14171R-81</strain>
    </source>
</reference>
<dbReference type="InterPro" id="IPR017853">
    <property type="entry name" value="GH"/>
</dbReference>
<dbReference type="KEGG" id="prz:GZH47_11730"/>
<dbReference type="Gene3D" id="3.20.20.80">
    <property type="entry name" value="Glycosidases"/>
    <property type="match status" value="1"/>
</dbReference>
<dbReference type="SUPFAM" id="SSF51445">
    <property type="entry name" value="(Trans)glycosidases"/>
    <property type="match status" value="1"/>
</dbReference>
<proteinExistence type="predicted"/>
<feature type="domain" description="Cadherin-like beta-sandwich-like" evidence="2">
    <location>
        <begin position="906"/>
        <end position="976"/>
    </location>
</feature>
<evidence type="ECO:0000256" key="1">
    <source>
        <dbReference type="SAM" id="SignalP"/>
    </source>
</evidence>
<dbReference type="EMBL" id="CP048286">
    <property type="protein sequence ID" value="QHW31445.1"/>
    <property type="molecule type" value="Genomic_DNA"/>
</dbReference>
<evidence type="ECO:0000313" key="4">
    <source>
        <dbReference type="Proteomes" id="UP000479114"/>
    </source>
</evidence>
<name>A0A6C0NYY1_9BACL</name>
<feature type="domain" description="Cadherin-like beta-sandwich-like" evidence="2">
    <location>
        <begin position="633"/>
        <end position="714"/>
    </location>
</feature>
<feature type="domain" description="Cadherin-like beta-sandwich-like" evidence="2">
    <location>
        <begin position="201"/>
        <end position="279"/>
    </location>
</feature>